<protein>
    <submittedName>
        <fullName evidence="2">Uncharacterized protein</fullName>
    </submittedName>
</protein>
<name>A0A0E9X6D6_ANGAN</name>
<feature type="region of interest" description="Disordered" evidence="1">
    <location>
        <begin position="1"/>
        <end position="20"/>
    </location>
</feature>
<sequence length="54" mass="6422">MGWECTEVRSSNCKRPRKPQIKKNRLRPLANFRTPVVAHSDSFFVCFVRVKWLT</sequence>
<reference evidence="2" key="2">
    <citation type="journal article" date="2015" name="Fish Shellfish Immunol.">
        <title>Early steps in the European eel (Anguilla anguilla)-Vibrio vulnificus interaction in the gills: Role of the RtxA13 toxin.</title>
        <authorList>
            <person name="Callol A."/>
            <person name="Pajuelo D."/>
            <person name="Ebbesson L."/>
            <person name="Teles M."/>
            <person name="MacKenzie S."/>
            <person name="Amaro C."/>
        </authorList>
    </citation>
    <scope>NUCLEOTIDE SEQUENCE</scope>
</reference>
<proteinExistence type="predicted"/>
<dbReference type="EMBL" id="GBXM01010305">
    <property type="protein sequence ID" value="JAH98272.1"/>
    <property type="molecule type" value="Transcribed_RNA"/>
</dbReference>
<dbReference type="AlphaFoldDB" id="A0A0E9X6D6"/>
<organism evidence="2">
    <name type="scientific">Anguilla anguilla</name>
    <name type="common">European freshwater eel</name>
    <name type="synonym">Muraena anguilla</name>
    <dbReference type="NCBI Taxonomy" id="7936"/>
    <lineage>
        <taxon>Eukaryota</taxon>
        <taxon>Metazoa</taxon>
        <taxon>Chordata</taxon>
        <taxon>Craniata</taxon>
        <taxon>Vertebrata</taxon>
        <taxon>Euteleostomi</taxon>
        <taxon>Actinopterygii</taxon>
        <taxon>Neopterygii</taxon>
        <taxon>Teleostei</taxon>
        <taxon>Anguilliformes</taxon>
        <taxon>Anguillidae</taxon>
        <taxon>Anguilla</taxon>
    </lineage>
</organism>
<evidence type="ECO:0000313" key="2">
    <source>
        <dbReference type="EMBL" id="JAH98272.1"/>
    </source>
</evidence>
<evidence type="ECO:0000256" key="1">
    <source>
        <dbReference type="SAM" id="MobiDB-lite"/>
    </source>
</evidence>
<reference evidence="2" key="1">
    <citation type="submission" date="2014-11" db="EMBL/GenBank/DDBJ databases">
        <authorList>
            <person name="Amaro Gonzalez C."/>
        </authorList>
    </citation>
    <scope>NUCLEOTIDE SEQUENCE</scope>
</reference>
<accession>A0A0E9X6D6</accession>